<keyword evidence="4 5" id="KW-0732">Signal</keyword>
<dbReference type="InterPro" id="IPR030678">
    <property type="entry name" value="Peptide/Ni-bd"/>
</dbReference>
<dbReference type="EMBL" id="JAJLJH010000003">
    <property type="protein sequence ID" value="MCK9686963.1"/>
    <property type="molecule type" value="Genomic_DNA"/>
</dbReference>
<protein>
    <submittedName>
        <fullName evidence="7">ABC transporter substrate-binding protein</fullName>
    </submittedName>
</protein>
<comment type="similarity">
    <text evidence="2">Belongs to the bacterial solute-binding protein 5 family.</text>
</comment>
<sequence>MIRPANASIAIAALLAAMLLPRAAAAAEPSVLTIARLYQFDTLDPQRQFDQASEQILRQTYSTLLTYAYLERPYKLEPDLLEAMPVLGADKLTYTFRLRRGVRFVDNPCFPDGKGRELTADDALYMIRRFADANVNVKSFFAMEGAVVGLDEFRAATAKAGPSADTSKLDVTGLRRIDRYSFTIRLTHENPLFLYALTLSSSAIVPAEAVQAYKDTLGVTPVGTGPFMATQPLSRKSPVRLVRNPDYYRTYPAVGAPGDAEKGLLKDAGKKLPLVDVLEMPLIEEAQPAALKFLRGELDRRELDRANFAKLVTRGADGTLRLVDAYAGKFDLAAAPGGNAILIALNQRDPVLGRSKAVRQAIAAAIDPVADINVLYNGRGLVLQTLVPVDIAGNEHDTAAPVRRRDVALAKKLLADAGYPQGKGLPPLTMRFSASDAEAHNEFDLFKSQLAQVGVQLVGAFDDIPTFMKAMDVGNFQLAFYSWAADYPDAENFYQVLYSKNLSPGPNFGAFSNAAYDAGYEASRTMADGPRRYEIFKSLNAIVRDEAPAIVVRESLRVDSVQKWVGNYKRNLFTTEMPFMSIDMAAKKKGP</sequence>
<dbReference type="AlphaFoldDB" id="A0A9X1YIV3"/>
<feature type="domain" description="Solute-binding protein family 5" evidence="6">
    <location>
        <begin position="75"/>
        <end position="501"/>
    </location>
</feature>
<dbReference type="GO" id="GO:1904680">
    <property type="term" value="F:peptide transmembrane transporter activity"/>
    <property type="evidence" value="ECO:0007669"/>
    <property type="project" value="TreeGrafter"/>
</dbReference>
<dbReference type="SUPFAM" id="SSF53850">
    <property type="entry name" value="Periplasmic binding protein-like II"/>
    <property type="match status" value="1"/>
</dbReference>
<dbReference type="RefSeq" id="WP_275682999.1">
    <property type="nucleotide sequence ID" value="NZ_JAJLJH010000003.1"/>
</dbReference>
<dbReference type="PANTHER" id="PTHR30290">
    <property type="entry name" value="PERIPLASMIC BINDING COMPONENT OF ABC TRANSPORTER"/>
    <property type="match status" value="1"/>
</dbReference>
<gene>
    <name evidence="7" type="ORF">LPC04_14720</name>
</gene>
<dbReference type="Gene3D" id="3.40.190.10">
    <property type="entry name" value="Periplasmic binding protein-like II"/>
    <property type="match status" value="1"/>
</dbReference>
<dbReference type="Gene3D" id="3.10.105.10">
    <property type="entry name" value="Dipeptide-binding Protein, Domain 3"/>
    <property type="match status" value="1"/>
</dbReference>
<evidence type="ECO:0000256" key="5">
    <source>
        <dbReference type="SAM" id="SignalP"/>
    </source>
</evidence>
<reference evidence="7" key="1">
    <citation type="submission" date="2021-11" db="EMBL/GenBank/DDBJ databases">
        <title>BS-T2-15 a new species belonging to the Comamonadaceae family isolated from the soil of a French oak forest.</title>
        <authorList>
            <person name="Mieszkin S."/>
            <person name="Alain K."/>
        </authorList>
    </citation>
    <scope>NUCLEOTIDE SEQUENCE</scope>
    <source>
        <strain evidence="7">BS-T2-15</strain>
    </source>
</reference>
<dbReference type="GO" id="GO:0030288">
    <property type="term" value="C:outer membrane-bounded periplasmic space"/>
    <property type="evidence" value="ECO:0007669"/>
    <property type="project" value="UniProtKB-ARBA"/>
</dbReference>
<dbReference type="InterPro" id="IPR000914">
    <property type="entry name" value="SBP_5_dom"/>
</dbReference>
<proteinExistence type="inferred from homology"/>
<dbReference type="GO" id="GO:0043190">
    <property type="term" value="C:ATP-binding cassette (ABC) transporter complex"/>
    <property type="evidence" value="ECO:0007669"/>
    <property type="project" value="InterPro"/>
</dbReference>
<dbReference type="PANTHER" id="PTHR30290:SF10">
    <property type="entry name" value="PERIPLASMIC OLIGOPEPTIDE-BINDING PROTEIN-RELATED"/>
    <property type="match status" value="1"/>
</dbReference>
<evidence type="ECO:0000256" key="4">
    <source>
        <dbReference type="ARBA" id="ARBA00022729"/>
    </source>
</evidence>
<dbReference type="PIRSF" id="PIRSF002741">
    <property type="entry name" value="MppA"/>
    <property type="match status" value="1"/>
</dbReference>
<comment type="subcellular location">
    <subcellularLocation>
        <location evidence="1">Cell envelope</location>
    </subcellularLocation>
</comment>
<dbReference type="InterPro" id="IPR039424">
    <property type="entry name" value="SBP_5"/>
</dbReference>
<organism evidence="7 8">
    <name type="scientific">Scleromatobacter humisilvae</name>
    <dbReference type="NCBI Taxonomy" id="2897159"/>
    <lineage>
        <taxon>Bacteria</taxon>
        <taxon>Pseudomonadati</taxon>
        <taxon>Pseudomonadota</taxon>
        <taxon>Betaproteobacteria</taxon>
        <taxon>Burkholderiales</taxon>
        <taxon>Sphaerotilaceae</taxon>
        <taxon>Scleromatobacter</taxon>
    </lineage>
</organism>
<name>A0A9X1YIV3_9BURK</name>
<evidence type="ECO:0000313" key="8">
    <source>
        <dbReference type="Proteomes" id="UP001139353"/>
    </source>
</evidence>
<evidence type="ECO:0000256" key="3">
    <source>
        <dbReference type="ARBA" id="ARBA00022448"/>
    </source>
</evidence>
<dbReference type="Pfam" id="PF00496">
    <property type="entry name" value="SBP_bac_5"/>
    <property type="match status" value="1"/>
</dbReference>
<keyword evidence="8" id="KW-1185">Reference proteome</keyword>
<evidence type="ECO:0000256" key="2">
    <source>
        <dbReference type="ARBA" id="ARBA00005695"/>
    </source>
</evidence>
<dbReference type="GO" id="GO:0015833">
    <property type="term" value="P:peptide transport"/>
    <property type="evidence" value="ECO:0007669"/>
    <property type="project" value="TreeGrafter"/>
</dbReference>
<feature type="chain" id="PRO_5040788783" evidence="5">
    <location>
        <begin position="27"/>
        <end position="591"/>
    </location>
</feature>
<accession>A0A9X1YIV3</accession>
<evidence type="ECO:0000259" key="6">
    <source>
        <dbReference type="Pfam" id="PF00496"/>
    </source>
</evidence>
<keyword evidence="3" id="KW-0813">Transport</keyword>
<feature type="signal peptide" evidence="5">
    <location>
        <begin position="1"/>
        <end position="26"/>
    </location>
</feature>
<evidence type="ECO:0000256" key="1">
    <source>
        <dbReference type="ARBA" id="ARBA00004196"/>
    </source>
</evidence>
<evidence type="ECO:0000313" key="7">
    <source>
        <dbReference type="EMBL" id="MCK9686963.1"/>
    </source>
</evidence>
<comment type="caution">
    <text evidence="7">The sequence shown here is derived from an EMBL/GenBank/DDBJ whole genome shotgun (WGS) entry which is preliminary data.</text>
</comment>
<dbReference type="Proteomes" id="UP001139353">
    <property type="component" value="Unassembled WGS sequence"/>
</dbReference>